<protein>
    <recommendedName>
        <fullName evidence="4">DUF3021 family protein</fullName>
    </recommendedName>
</protein>
<evidence type="ECO:0008006" key="4">
    <source>
        <dbReference type="Google" id="ProtNLM"/>
    </source>
</evidence>
<dbReference type="EMBL" id="JANGAB010000004">
    <property type="protein sequence ID" value="MCQ4949765.1"/>
    <property type="molecule type" value="Genomic_DNA"/>
</dbReference>
<keyword evidence="1" id="KW-0472">Membrane</keyword>
<evidence type="ECO:0000313" key="3">
    <source>
        <dbReference type="Proteomes" id="UP001205063"/>
    </source>
</evidence>
<evidence type="ECO:0000256" key="1">
    <source>
        <dbReference type="SAM" id="Phobius"/>
    </source>
</evidence>
<name>A0AAW5KEJ8_9FIRM</name>
<comment type="caution">
    <text evidence="2">The sequence shown here is derived from an EMBL/GenBank/DDBJ whole genome shotgun (WGS) entry which is preliminary data.</text>
</comment>
<gene>
    <name evidence="2" type="ORF">NE646_08815</name>
</gene>
<reference evidence="2" key="1">
    <citation type="submission" date="2022-06" db="EMBL/GenBank/DDBJ databases">
        <title>Isolation of gut microbiota from human fecal samples.</title>
        <authorList>
            <person name="Pamer E.G."/>
            <person name="Barat B."/>
            <person name="Waligurski E."/>
            <person name="Medina S."/>
            <person name="Paddock L."/>
            <person name="Mostad J."/>
        </authorList>
    </citation>
    <scope>NUCLEOTIDE SEQUENCE</scope>
    <source>
        <strain evidence="2">DFI.7.96</strain>
    </source>
</reference>
<keyword evidence="1" id="KW-0812">Transmembrane</keyword>
<proteinExistence type="predicted"/>
<dbReference type="Proteomes" id="UP001205063">
    <property type="component" value="Unassembled WGS sequence"/>
</dbReference>
<evidence type="ECO:0000313" key="2">
    <source>
        <dbReference type="EMBL" id="MCQ4949765.1"/>
    </source>
</evidence>
<dbReference type="RefSeq" id="WP_256136235.1">
    <property type="nucleotide sequence ID" value="NZ_JANGAB010000004.1"/>
</dbReference>
<organism evidence="2 3">
    <name type="scientific">Bittarella massiliensis</name>
    <name type="common">ex Durand et al. 2017</name>
    <dbReference type="NCBI Taxonomy" id="1720313"/>
    <lineage>
        <taxon>Bacteria</taxon>
        <taxon>Bacillati</taxon>
        <taxon>Bacillota</taxon>
        <taxon>Clostridia</taxon>
        <taxon>Eubacteriales</taxon>
        <taxon>Oscillospiraceae</taxon>
        <taxon>Bittarella (ex Durand et al. 2017)</taxon>
    </lineage>
</organism>
<sequence>MKRMAWRLFLLAGPLLLLGSVWGVQRVQQTYLETMGARYGAAVAGTLLWLSLAAALTFLQVLVATGYGRLQGERAWVQFPLLGWSPAFFLWCNCRWLPLPPPLTLPLYTSPVPFVLCLVSALASLWGLAAALRARRPGGGKSDT</sequence>
<feature type="transmembrane region" description="Helical" evidence="1">
    <location>
        <begin position="39"/>
        <end position="63"/>
    </location>
</feature>
<feature type="transmembrane region" description="Helical" evidence="1">
    <location>
        <begin position="111"/>
        <end position="132"/>
    </location>
</feature>
<keyword evidence="1" id="KW-1133">Transmembrane helix</keyword>
<dbReference type="AlphaFoldDB" id="A0AAW5KEJ8"/>
<feature type="transmembrane region" description="Helical" evidence="1">
    <location>
        <begin position="75"/>
        <end position="91"/>
    </location>
</feature>
<accession>A0AAW5KEJ8</accession>